<accession>A0AAF0CFM3</accession>
<reference evidence="1" key="1">
    <citation type="submission" date="2023-02" db="EMBL/GenBank/DDBJ databases">
        <title>Genome sequence of Hyphococcus flavus.</title>
        <authorList>
            <person name="Rong J.-C."/>
            <person name="Zhao Q."/>
            <person name="Yi M."/>
            <person name="Wu J.-Y."/>
        </authorList>
    </citation>
    <scope>NUCLEOTIDE SEQUENCE</scope>
    <source>
        <strain evidence="1">MCCC 1K03223</strain>
    </source>
</reference>
<evidence type="ECO:0000313" key="2">
    <source>
        <dbReference type="Proteomes" id="UP001214043"/>
    </source>
</evidence>
<keyword evidence="2" id="KW-1185">Reference proteome</keyword>
<evidence type="ECO:0000313" key="1">
    <source>
        <dbReference type="EMBL" id="WDI31574.1"/>
    </source>
</evidence>
<gene>
    <name evidence="1" type="ORF">PUV54_16605</name>
</gene>
<name>A0AAF0CFM3_9PROT</name>
<dbReference type="EMBL" id="CP118166">
    <property type="protein sequence ID" value="WDI31574.1"/>
    <property type="molecule type" value="Genomic_DNA"/>
</dbReference>
<protein>
    <submittedName>
        <fullName evidence="1">Uncharacterized protein</fullName>
    </submittedName>
</protein>
<dbReference type="KEGG" id="hfl:PUV54_16605"/>
<organism evidence="1 2">
    <name type="scientific">Hyphococcus flavus</name>
    <dbReference type="NCBI Taxonomy" id="1866326"/>
    <lineage>
        <taxon>Bacteria</taxon>
        <taxon>Pseudomonadati</taxon>
        <taxon>Pseudomonadota</taxon>
        <taxon>Alphaproteobacteria</taxon>
        <taxon>Parvularculales</taxon>
        <taxon>Parvularculaceae</taxon>
        <taxon>Hyphococcus</taxon>
    </lineage>
</organism>
<dbReference type="AlphaFoldDB" id="A0AAF0CFM3"/>
<proteinExistence type="predicted"/>
<sequence>MPESASEILRSIGVAAVMPLLRKQIDLVREVETAEARCAAFGIQSDKFRRAMKSEMERAASSLSTAKKPGVIAAELIREQGPAT</sequence>
<dbReference type="Proteomes" id="UP001214043">
    <property type="component" value="Chromosome"/>
</dbReference>
<dbReference type="RefSeq" id="WP_274493461.1">
    <property type="nucleotide sequence ID" value="NZ_CP118166.1"/>
</dbReference>